<reference evidence="2 3" key="2">
    <citation type="journal article" date="2017" name="Genome Biol.">
        <title>New reference genome sequences of hot pepper reveal the massive evolution of plant disease-resistance genes by retroduplication.</title>
        <authorList>
            <person name="Kim S."/>
            <person name="Park J."/>
            <person name="Yeom S.I."/>
            <person name="Kim Y.M."/>
            <person name="Seo E."/>
            <person name="Kim K.T."/>
            <person name="Kim M.S."/>
            <person name="Lee J.M."/>
            <person name="Cheong K."/>
            <person name="Shin H.S."/>
            <person name="Kim S.B."/>
            <person name="Han K."/>
            <person name="Lee J."/>
            <person name="Park M."/>
            <person name="Lee H.A."/>
            <person name="Lee H.Y."/>
            <person name="Lee Y."/>
            <person name="Oh S."/>
            <person name="Lee J.H."/>
            <person name="Choi E."/>
            <person name="Choi E."/>
            <person name="Lee S.E."/>
            <person name="Jeon J."/>
            <person name="Kim H."/>
            <person name="Choi G."/>
            <person name="Song H."/>
            <person name="Lee J."/>
            <person name="Lee S.C."/>
            <person name="Kwon J.K."/>
            <person name="Lee H.Y."/>
            <person name="Koo N."/>
            <person name="Hong Y."/>
            <person name="Kim R.W."/>
            <person name="Kang W.H."/>
            <person name="Huh J.H."/>
            <person name="Kang B.C."/>
            <person name="Yang T.J."/>
            <person name="Lee Y.H."/>
            <person name="Bennetzen J.L."/>
            <person name="Choi D."/>
        </authorList>
    </citation>
    <scope>NUCLEOTIDE SEQUENCE [LARGE SCALE GENOMIC DNA]</scope>
    <source>
        <strain evidence="3">cv. CM334</strain>
    </source>
</reference>
<evidence type="ECO:0000259" key="1">
    <source>
        <dbReference type="PROSITE" id="PS50076"/>
    </source>
</evidence>
<comment type="caution">
    <text evidence="2">The sequence shown here is derived from an EMBL/GenBank/DDBJ whole genome shotgun (WGS) entry which is preliminary data.</text>
</comment>
<dbReference type="Proteomes" id="UP000222542">
    <property type="component" value="Unassembled WGS sequence"/>
</dbReference>
<feature type="domain" description="J" evidence="1">
    <location>
        <begin position="11"/>
        <end position="76"/>
    </location>
</feature>
<dbReference type="InterPro" id="IPR053052">
    <property type="entry name" value="Imprinting_Balance_Reg"/>
</dbReference>
<dbReference type="STRING" id="4072.A0A2G2ZRQ3"/>
<protein>
    <recommendedName>
        <fullName evidence="1">J domain-containing protein</fullName>
    </recommendedName>
</protein>
<evidence type="ECO:0000313" key="3">
    <source>
        <dbReference type="Proteomes" id="UP000222542"/>
    </source>
</evidence>
<dbReference type="SUPFAM" id="SSF46565">
    <property type="entry name" value="Chaperone J-domain"/>
    <property type="match status" value="1"/>
</dbReference>
<dbReference type="AlphaFoldDB" id="A0A2G2ZRQ3"/>
<dbReference type="PROSITE" id="PS00636">
    <property type="entry name" value="DNAJ_1"/>
    <property type="match status" value="1"/>
</dbReference>
<dbReference type="InterPro" id="IPR036869">
    <property type="entry name" value="J_dom_sf"/>
</dbReference>
<evidence type="ECO:0000313" key="2">
    <source>
        <dbReference type="EMBL" id="PHT84670.1"/>
    </source>
</evidence>
<dbReference type="Gramene" id="PHT84670">
    <property type="protein sequence ID" value="PHT84670"/>
    <property type="gene ID" value="T459_13113"/>
</dbReference>
<accession>A0A2G2ZRQ3</accession>
<dbReference type="EMBL" id="AYRZ02000004">
    <property type="protein sequence ID" value="PHT84670.1"/>
    <property type="molecule type" value="Genomic_DNA"/>
</dbReference>
<name>A0A2G2ZRQ3_CAPAN</name>
<dbReference type="PROSITE" id="PS50076">
    <property type="entry name" value="DNAJ_2"/>
    <property type="match status" value="1"/>
</dbReference>
<reference evidence="2 3" key="1">
    <citation type="journal article" date="2014" name="Nat. Genet.">
        <title>Genome sequence of the hot pepper provides insights into the evolution of pungency in Capsicum species.</title>
        <authorList>
            <person name="Kim S."/>
            <person name="Park M."/>
            <person name="Yeom S.I."/>
            <person name="Kim Y.M."/>
            <person name="Lee J.M."/>
            <person name="Lee H.A."/>
            <person name="Seo E."/>
            <person name="Choi J."/>
            <person name="Cheong K."/>
            <person name="Kim K.T."/>
            <person name="Jung K."/>
            <person name="Lee G.W."/>
            <person name="Oh S.K."/>
            <person name="Bae C."/>
            <person name="Kim S.B."/>
            <person name="Lee H.Y."/>
            <person name="Kim S.Y."/>
            <person name="Kim M.S."/>
            <person name="Kang B.C."/>
            <person name="Jo Y.D."/>
            <person name="Yang H.B."/>
            <person name="Jeong H.J."/>
            <person name="Kang W.H."/>
            <person name="Kwon J.K."/>
            <person name="Shin C."/>
            <person name="Lim J.Y."/>
            <person name="Park J.H."/>
            <person name="Huh J.H."/>
            <person name="Kim J.S."/>
            <person name="Kim B.D."/>
            <person name="Cohen O."/>
            <person name="Paran I."/>
            <person name="Suh M.C."/>
            <person name="Lee S.B."/>
            <person name="Kim Y.K."/>
            <person name="Shin Y."/>
            <person name="Noh S.J."/>
            <person name="Park J."/>
            <person name="Seo Y.S."/>
            <person name="Kwon S.Y."/>
            <person name="Kim H.A."/>
            <person name="Park J.M."/>
            <person name="Kim H.J."/>
            <person name="Choi S.B."/>
            <person name="Bosland P.W."/>
            <person name="Reeves G."/>
            <person name="Jo S.H."/>
            <person name="Lee B.W."/>
            <person name="Cho H.T."/>
            <person name="Choi H.S."/>
            <person name="Lee M.S."/>
            <person name="Yu Y."/>
            <person name="Do Choi Y."/>
            <person name="Park B.S."/>
            <person name="van Deynze A."/>
            <person name="Ashrafi H."/>
            <person name="Hill T."/>
            <person name="Kim W.T."/>
            <person name="Pai H.S."/>
            <person name="Ahn H.K."/>
            <person name="Yeam I."/>
            <person name="Giovannoni J.J."/>
            <person name="Rose J.K."/>
            <person name="Sorensen I."/>
            <person name="Lee S.J."/>
            <person name="Kim R.W."/>
            <person name="Choi I.Y."/>
            <person name="Choi B.S."/>
            <person name="Lim J.S."/>
            <person name="Lee Y.H."/>
            <person name="Choi D."/>
        </authorList>
    </citation>
    <scope>NUCLEOTIDE SEQUENCE [LARGE SCALE GENOMIC DNA]</scope>
    <source>
        <strain evidence="3">cv. CM334</strain>
    </source>
</reference>
<dbReference type="InterPro" id="IPR018253">
    <property type="entry name" value="DnaJ_domain_CS"/>
</dbReference>
<dbReference type="Gene3D" id="1.10.287.110">
    <property type="entry name" value="DnaJ domain"/>
    <property type="match status" value="1"/>
</dbReference>
<dbReference type="PANTHER" id="PTHR45496:SF12">
    <property type="entry name" value="J DOMAIN-CONTAINING PROTEIN"/>
    <property type="match status" value="1"/>
</dbReference>
<organism evidence="2 3">
    <name type="scientific">Capsicum annuum</name>
    <name type="common">Capsicum pepper</name>
    <dbReference type="NCBI Taxonomy" id="4072"/>
    <lineage>
        <taxon>Eukaryota</taxon>
        <taxon>Viridiplantae</taxon>
        <taxon>Streptophyta</taxon>
        <taxon>Embryophyta</taxon>
        <taxon>Tracheophyta</taxon>
        <taxon>Spermatophyta</taxon>
        <taxon>Magnoliopsida</taxon>
        <taxon>eudicotyledons</taxon>
        <taxon>Gunneridae</taxon>
        <taxon>Pentapetalae</taxon>
        <taxon>asterids</taxon>
        <taxon>lamiids</taxon>
        <taxon>Solanales</taxon>
        <taxon>Solanaceae</taxon>
        <taxon>Solanoideae</taxon>
        <taxon>Capsiceae</taxon>
        <taxon>Capsicum</taxon>
    </lineage>
</organism>
<dbReference type="InterPro" id="IPR001623">
    <property type="entry name" value="DnaJ_domain"/>
</dbReference>
<sequence>MRSNTVNEHPNYYSVLQVPNYTHDHQVILNSFKNATELLNPNVNRYPLASEVFRVVVRAWSVLSNQIQKKQFDDELRKMEKDGRFFDPTRKSCLGDGGWSFLNPTQKTHFDNGLKSGSFSARPKPGWMMG</sequence>
<proteinExistence type="predicted"/>
<keyword evidence="3" id="KW-1185">Reference proteome</keyword>
<gene>
    <name evidence="2" type="ORF">T459_13113</name>
</gene>
<dbReference type="PANTHER" id="PTHR45496">
    <property type="entry name" value="CHAPERONE DNAJ-DOMAIN SUPERFAMILY PROTEIN"/>
    <property type="match status" value="1"/>
</dbReference>
<dbReference type="Pfam" id="PF00226">
    <property type="entry name" value="DnaJ"/>
    <property type="match status" value="1"/>
</dbReference>